<comment type="caution">
    <text evidence="2">The sequence shown here is derived from an EMBL/GenBank/DDBJ whole genome shotgun (WGS) entry which is preliminary data.</text>
</comment>
<feature type="region of interest" description="Disordered" evidence="1">
    <location>
        <begin position="203"/>
        <end position="316"/>
    </location>
</feature>
<feature type="compositionally biased region" description="Polar residues" evidence="1">
    <location>
        <begin position="258"/>
        <end position="269"/>
    </location>
</feature>
<evidence type="ECO:0000313" key="3">
    <source>
        <dbReference type="Proteomes" id="UP000559027"/>
    </source>
</evidence>
<dbReference type="AlphaFoldDB" id="A0A8H5D847"/>
<accession>A0A8H5D847</accession>
<reference evidence="2 3" key="1">
    <citation type="journal article" date="2020" name="ISME J.">
        <title>Uncovering the hidden diversity of litter-decomposition mechanisms in mushroom-forming fungi.</title>
        <authorList>
            <person name="Floudas D."/>
            <person name="Bentzer J."/>
            <person name="Ahren D."/>
            <person name="Johansson T."/>
            <person name="Persson P."/>
            <person name="Tunlid A."/>
        </authorList>
    </citation>
    <scope>NUCLEOTIDE SEQUENCE [LARGE SCALE GENOMIC DNA]</scope>
    <source>
        <strain evidence="2 3">CBS 146.42</strain>
    </source>
</reference>
<protein>
    <submittedName>
        <fullName evidence="2">Uncharacterized protein</fullName>
    </submittedName>
</protein>
<feature type="compositionally biased region" description="Polar residues" evidence="1">
    <location>
        <begin position="145"/>
        <end position="158"/>
    </location>
</feature>
<name>A0A8H5D847_9AGAR</name>
<organism evidence="2 3">
    <name type="scientific">Leucocoprinus leucothites</name>
    <dbReference type="NCBI Taxonomy" id="201217"/>
    <lineage>
        <taxon>Eukaryota</taxon>
        <taxon>Fungi</taxon>
        <taxon>Dikarya</taxon>
        <taxon>Basidiomycota</taxon>
        <taxon>Agaricomycotina</taxon>
        <taxon>Agaricomycetes</taxon>
        <taxon>Agaricomycetidae</taxon>
        <taxon>Agaricales</taxon>
        <taxon>Agaricineae</taxon>
        <taxon>Agaricaceae</taxon>
        <taxon>Leucocoprinus</taxon>
    </lineage>
</organism>
<proteinExistence type="predicted"/>
<feature type="region of interest" description="Disordered" evidence="1">
    <location>
        <begin position="1"/>
        <end position="187"/>
    </location>
</feature>
<feature type="compositionally biased region" description="Polar residues" evidence="1">
    <location>
        <begin position="64"/>
        <end position="82"/>
    </location>
</feature>
<feature type="compositionally biased region" description="Polar residues" evidence="1">
    <location>
        <begin position="15"/>
        <end position="25"/>
    </location>
</feature>
<sequence length="316" mass="33823">MLAGEEERTEFGDSLFSTPPESLNSKQEDVSVAFSPPPPPKHDMGVNFSSVAHGDLLKDLRVSVRTSPNGSSEKRNSVFSQYTTPTVPSSPPPPPPQRAPVSPPIPPTAMSLSQPPKTPSKKQKALPQVPPQPSTSPSRRTSVSMALSAQPSRPTFNYPSAPVPIPGPHSAVMMGPSAKGGNNNLTMTAGSNKPRIFAAMEGAGASGNPIYHNATGVDQAFSPSTSFRQNGLAPEKAYPSPPAERIRASPPPRPSSRQNSVYSAQAIPQQPQPGTPHRAPSSPHHHQQYQQQPQYQQHQYQQPQQQQGRELNTAGE</sequence>
<feature type="compositionally biased region" description="Low complexity" evidence="1">
    <location>
        <begin position="135"/>
        <end position="144"/>
    </location>
</feature>
<gene>
    <name evidence="2" type="ORF">D9756_006934</name>
</gene>
<dbReference type="EMBL" id="JAACJO010000009">
    <property type="protein sequence ID" value="KAF5353977.1"/>
    <property type="molecule type" value="Genomic_DNA"/>
</dbReference>
<evidence type="ECO:0000256" key="1">
    <source>
        <dbReference type="SAM" id="MobiDB-lite"/>
    </source>
</evidence>
<evidence type="ECO:0000313" key="2">
    <source>
        <dbReference type="EMBL" id="KAF5353977.1"/>
    </source>
</evidence>
<feature type="compositionally biased region" description="Pro residues" evidence="1">
    <location>
        <begin position="88"/>
        <end position="107"/>
    </location>
</feature>
<dbReference type="Proteomes" id="UP000559027">
    <property type="component" value="Unassembled WGS sequence"/>
</dbReference>
<keyword evidence="3" id="KW-1185">Reference proteome</keyword>
<feature type="compositionally biased region" description="Basic and acidic residues" evidence="1">
    <location>
        <begin position="1"/>
        <end position="11"/>
    </location>
</feature>
<feature type="compositionally biased region" description="Low complexity" evidence="1">
    <location>
        <begin position="288"/>
        <end position="307"/>
    </location>
</feature>